<feature type="region of interest" description="Disordered" evidence="2">
    <location>
        <begin position="50"/>
        <end position="103"/>
    </location>
</feature>
<dbReference type="HOGENOM" id="CLU_309347_0_0_1"/>
<feature type="compositionally biased region" description="Basic and acidic residues" evidence="2">
    <location>
        <begin position="134"/>
        <end position="148"/>
    </location>
</feature>
<dbReference type="EMBL" id="DS469580">
    <property type="protein sequence ID" value="EDO41266.1"/>
    <property type="molecule type" value="Genomic_DNA"/>
</dbReference>
<keyword evidence="1" id="KW-0175">Coiled coil</keyword>
<protein>
    <recommendedName>
        <fullName evidence="3">DUF4795 domain-containing protein</fullName>
    </recommendedName>
</protein>
<reference evidence="4 5" key="1">
    <citation type="journal article" date="2007" name="Science">
        <title>Sea anemone genome reveals ancestral eumetazoan gene repertoire and genomic organization.</title>
        <authorList>
            <person name="Putnam N.H."/>
            <person name="Srivastava M."/>
            <person name="Hellsten U."/>
            <person name="Dirks B."/>
            <person name="Chapman J."/>
            <person name="Salamov A."/>
            <person name="Terry A."/>
            <person name="Shapiro H."/>
            <person name="Lindquist E."/>
            <person name="Kapitonov V.V."/>
            <person name="Jurka J."/>
            <person name="Genikhovich G."/>
            <person name="Grigoriev I.V."/>
            <person name="Lucas S.M."/>
            <person name="Steele R.E."/>
            <person name="Finnerty J.R."/>
            <person name="Technau U."/>
            <person name="Martindale M.Q."/>
            <person name="Rokhsar D.S."/>
        </authorList>
    </citation>
    <scope>NUCLEOTIDE SEQUENCE [LARGE SCALE GENOMIC DNA]</scope>
    <source>
        <strain evidence="5">CH2 X CH6</strain>
    </source>
</reference>
<dbReference type="STRING" id="45351.A7S4W5"/>
<dbReference type="PANTHER" id="PTHR46766">
    <property type="entry name" value="GLUTAMINE-RICH PROTEIN 2"/>
    <property type="match status" value="1"/>
</dbReference>
<evidence type="ECO:0000259" key="3">
    <source>
        <dbReference type="Pfam" id="PF16043"/>
    </source>
</evidence>
<feature type="compositionally biased region" description="Basic and acidic residues" evidence="2">
    <location>
        <begin position="115"/>
        <end position="126"/>
    </location>
</feature>
<dbReference type="Proteomes" id="UP000001593">
    <property type="component" value="Unassembled WGS sequence"/>
</dbReference>
<feature type="region of interest" description="Disordered" evidence="2">
    <location>
        <begin position="261"/>
        <end position="442"/>
    </location>
</feature>
<feature type="compositionally biased region" description="Basic and acidic residues" evidence="2">
    <location>
        <begin position="262"/>
        <end position="271"/>
    </location>
</feature>
<evidence type="ECO:0000256" key="2">
    <source>
        <dbReference type="SAM" id="MobiDB-lite"/>
    </source>
</evidence>
<evidence type="ECO:0000313" key="5">
    <source>
        <dbReference type="Proteomes" id="UP000001593"/>
    </source>
</evidence>
<feature type="compositionally biased region" description="Pro residues" evidence="2">
    <location>
        <begin position="920"/>
        <end position="929"/>
    </location>
</feature>
<dbReference type="AlphaFoldDB" id="A7S4W5"/>
<keyword evidence="5" id="KW-1185">Reference proteome</keyword>
<dbReference type="Pfam" id="PF16043">
    <property type="entry name" value="DUF4795"/>
    <property type="match status" value="1"/>
</dbReference>
<feature type="coiled-coil region" evidence="1">
    <location>
        <begin position="472"/>
        <end position="506"/>
    </location>
</feature>
<feature type="compositionally biased region" description="Basic and acidic residues" evidence="2">
    <location>
        <begin position="370"/>
        <end position="384"/>
    </location>
</feature>
<accession>A7S4W5</accession>
<feature type="compositionally biased region" description="Acidic residues" evidence="2">
    <location>
        <begin position="56"/>
        <end position="86"/>
    </location>
</feature>
<feature type="compositionally biased region" description="Low complexity" evidence="2">
    <location>
        <begin position="177"/>
        <end position="189"/>
    </location>
</feature>
<dbReference type="OMA" id="KVHCISC"/>
<dbReference type="PANTHER" id="PTHR46766:SF1">
    <property type="entry name" value="GLUTAMINE-RICH PROTEIN 2"/>
    <property type="match status" value="1"/>
</dbReference>
<proteinExistence type="predicted"/>
<feature type="region of interest" description="Disordered" evidence="2">
    <location>
        <begin position="854"/>
        <end position="953"/>
    </location>
</feature>
<feature type="compositionally biased region" description="Acidic residues" evidence="2">
    <location>
        <begin position="426"/>
        <end position="442"/>
    </location>
</feature>
<feature type="compositionally biased region" description="Low complexity" evidence="2">
    <location>
        <begin position="301"/>
        <end position="321"/>
    </location>
</feature>
<feature type="coiled-coil region" evidence="1">
    <location>
        <begin position="553"/>
        <end position="590"/>
    </location>
</feature>
<evidence type="ECO:0000256" key="1">
    <source>
        <dbReference type="SAM" id="Coils"/>
    </source>
</evidence>
<feature type="region of interest" description="Disordered" evidence="2">
    <location>
        <begin position="115"/>
        <end position="197"/>
    </location>
</feature>
<evidence type="ECO:0000313" key="4">
    <source>
        <dbReference type="EMBL" id="EDO41266.1"/>
    </source>
</evidence>
<dbReference type="eggNOG" id="ENOG502R9P3">
    <property type="taxonomic scope" value="Eukaryota"/>
</dbReference>
<organism evidence="4 5">
    <name type="scientific">Nematostella vectensis</name>
    <name type="common">Starlet sea anemone</name>
    <dbReference type="NCBI Taxonomy" id="45351"/>
    <lineage>
        <taxon>Eukaryota</taxon>
        <taxon>Metazoa</taxon>
        <taxon>Cnidaria</taxon>
        <taxon>Anthozoa</taxon>
        <taxon>Hexacorallia</taxon>
        <taxon>Actiniaria</taxon>
        <taxon>Edwardsiidae</taxon>
        <taxon>Nematostella</taxon>
    </lineage>
</organism>
<dbReference type="InParanoid" id="A7S4W5"/>
<dbReference type="InterPro" id="IPR032013">
    <property type="entry name" value="DUF4795"/>
</dbReference>
<feature type="compositionally biased region" description="Basic and acidic residues" evidence="2">
    <location>
        <begin position="328"/>
        <end position="344"/>
    </location>
</feature>
<sequence length="953" mass="106470">MTVSLTDLLDMAISPEIGPVNFFHLRNLLHTLLEHFDIGEIEAQQAEIVAPGGYESSEESESGSENSDSETENESEQSEPEIEIVGEEVQKTIIDEDGQEKTVTVTIQKKVIKEKDPSEKKKDGESKKKHRSEKAKDGSDGKERSDRKEKRKDRKTKSDKDGDEGMSGKKSDKSAVYGSSAYGKDSYGSKSKKVEKKVTSEMIGELPEIINLERRIEAAEVGIKSLRNIIDSMVNQVDFGDGVGDMLKAQLDQVQQQMNEVELIKKEEPKDKKKNKGFKSKESQNVSQTGIITEGDSGALGATTASAPGAPVAPASAIAAVIPPPNRRAQDTGKRVPSRKDSRKGGVQLKGARPPSQEGEKPALLKKRTTLRDLQLRKMAREEGVSIEEIEAREEAAGGDEEQKEKMKERKDKKEEKKDKDKDKDKDEEDDSSDSEEEREAMDEMIMEEIEAALENAGDDPEAQAYALRLGLEQMQNMKKTLSMQQEDFKKDMEKNKKAIDQLSRELSLFRAARKAQDAEGFNAVHHVHSMVLELQTKHDKMMATTAELVNEYNRREKVLDELADSIDKLEQKKADKQDVNKNIDIKANKEDLESKVSMNQFDESFNLLDRGLNEALEKMGNQMTIEDALKETLMDLQSKLTLKLDRNELDNLRAQLESRIKEVQVTRTVIQVKPEDGEPAGFRRNITEKVHCISCDRLLDVQTSVAPPPLPKNQPLPSHKSAKPYTTYELEHIRQHQKMNVGLRKAVIGADLPYSAQKLRNEVVAMTEMVDLIDPLFRLPSVVLAIPFIPCRNGMDLIDLPPSQRYCGGSHTIIHPLRRNVKSNSHFNQYVVIKDDAEAPVALPKREFIVPKDSGLKKHSKPKLPSIRQGMSDDVPPMEYEYEERPASAPATPSLLSNHNNYNNYPQGKVRRSMSSPQGGPPLSPPPGRTGEGSPVELGRISVTVPSPDVES</sequence>
<name>A7S4W5_NEMVE</name>
<feature type="domain" description="DUF4795" evidence="3">
    <location>
        <begin position="518"/>
        <end position="726"/>
    </location>
</feature>
<feature type="compositionally biased region" description="Low complexity" evidence="2">
    <location>
        <begin position="894"/>
        <end position="907"/>
    </location>
</feature>
<gene>
    <name evidence="4" type="ORF">NEMVEDRAFT_v1g242874</name>
</gene>
<feature type="compositionally biased region" description="Basic and acidic residues" evidence="2">
    <location>
        <begin position="393"/>
        <end position="425"/>
    </location>
</feature>